<evidence type="ECO:0000313" key="4">
    <source>
        <dbReference type="EMBL" id="OWK34175.1"/>
    </source>
</evidence>
<sequence>MMSEKAVARFILSQRPALAQAVVVRLYGHQPELRQRYGDDGMAKCVHDTKYSLSHLAAALTYSCPAIFTGYIAWVKNVLQIRNVRLEGVDDNLWVMGIVLREQFPDGCTAALTYLDDAIRTPPQGASECPPLFDGDNPLSTLARGCLRALLLTERHK</sequence>
<dbReference type="RefSeq" id="WP_238603044.1">
    <property type="nucleotide sequence ID" value="NZ_NIDE01000020.1"/>
</dbReference>
<dbReference type="Gene3D" id="1.10.490.20">
    <property type="entry name" value="Phycocyanins"/>
    <property type="match status" value="1"/>
</dbReference>
<evidence type="ECO:0000256" key="3">
    <source>
        <dbReference type="ARBA" id="ARBA00023307"/>
    </source>
</evidence>
<name>A0A225DCQ7_9BACT</name>
<evidence type="ECO:0000313" key="5">
    <source>
        <dbReference type="Proteomes" id="UP000214646"/>
    </source>
</evidence>
<dbReference type="SUPFAM" id="SSF46458">
    <property type="entry name" value="Globin-like"/>
    <property type="match status" value="1"/>
</dbReference>
<evidence type="ECO:0000256" key="1">
    <source>
        <dbReference type="ARBA" id="ARBA00008182"/>
    </source>
</evidence>
<dbReference type="InterPro" id="IPR038719">
    <property type="entry name" value="Phycobilisome_asu/bsu_sf"/>
</dbReference>
<keyword evidence="5" id="KW-1185">Reference proteome</keyword>
<keyword evidence="3" id="KW-0089">Bile pigment</keyword>
<gene>
    <name evidence="4" type="ORF">FRUB_10146</name>
</gene>
<organism evidence="4 5">
    <name type="scientific">Fimbriiglobus ruber</name>
    <dbReference type="NCBI Taxonomy" id="1908690"/>
    <lineage>
        <taxon>Bacteria</taxon>
        <taxon>Pseudomonadati</taxon>
        <taxon>Planctomycetota</taxon>
        <taxon>Planctomycetia</taxon>
        <taxon>Gemmatales</taxon>
        <taxon>Gemmataceae</taxon>
        <taxon>Fimbriiglobus</taxon>
    </lineage>
</organism>
<reference evidence="5" key="1">
    <citation type="submission" date="2017-06" db="EMBL/GenBank/DDBJ databases">
        <title>Genome analysis of Fimbriiglobus ruber SP5, the first member of the order Planctomycetales with confirmed chitinolytic capability.</title>
        <authorList>
            <person name="Ravin N.V."/>
            <person name="Rakitin A.L."/>
            <person name="Ivanova A.A."/>
            <person name="Beletsky A.V."/>
            <person name="Kulichevskaya I.S."/>
            <person name="Mardanov A.V."/>
            <person name="Dedysh S.N."/>
        </authorList>
    </citation>
    <scope>NUCLEOTIDE SEQUENCE [LARGE SCALE GENOMIC DNA]</scope>
    <source>
        <strain evidence="5">SP5</strain>
    </source>
</reference>
<accession>A0A225DCQ7</accession>
<comment type="similarity">
    <text evidence="1">Belongs to the phycobiliprotein family.</text>
</comment>
<comment type="caution">
    <text evidence="4">The sequence shown here is derived from an EMBL/GenBank/DDBJ whole genome shotgun (WGS) entry which is preliminary data.</text>
</comment>
<dbReference type="InterPro" id="IPR009050">
    <property type="entry name" value="Globin-like_sf"/>
</dbReference>
<dbReference type="Proteomes" id="UP000214646">
    <property type="component" value="Unassembled WGS sequence"/>
</dbReference>
<dbReference type="AlphaFoldDB" id="A0A225DCQ7"/>
<dbReference type="EMBL" id="NIDE01000020">
    <property type="protein sequence ID" value="OWK34175.1"/>
    <property type="molecule type" value="Genomic_DNA"/>
</dbReference>
<protein>
    <submittedName>
        <fullName evidence="4">Cobalamin B12-binding domain protein</fullName>
    </submittedName>
</protein>
<evidence type="ECO:0000256" key="2">
    <source>
        <dbReference type="ARBA" id="ARBA00022991"/>
    </source>
</evidence>
<proteinExistence type="inferred from homology"/>
<keyword evidence="2" id="KW-0157">Chromophore</keyword>